<keyword evidence="8" id="KW-0804">Transcription</keyword>
<comment type="subcellular location">
    <subcellularLocation>
        <location evidence="1">Nucleus</location>
    </subcellularLocation>
</comment>
<evidence type="ECO:0000256" key="2">
    <source>
        <dbReference type="ARBA" id="ARBA00022723"/>
    </source>
</evidence>
<keyword evidence="7" id="KW-0238">DNA-binding</keyword>
<dbReference type="InterPro" id="IPR036236">
    <property type="entry name" value="Znf_C2H2_sf"/>
</dbReference>
<protein>
    <submittedName>
        <fullName evidence="12">Zinc finger protein 316</fullName>
    </submittedName>
</protein>
<evidence type="ECO:0000256" key="9">
    <source>
        <dbReference type="ARBA" id="ARBA00023242"/>
    </source>
</evidence>
<keyword evidence="13" id="KW-1185">Reference proteome</keyword>
<accession>A0A091MF70</accession>
<dbReference type="Gene3D" id="3.30.160.60">
    <property type="entry name" value="Classic Zinc Finger"/>
    <property type="match status" value="1"/>
</dbReference>
<dbReference type="EMBL" id="KK824095">
    <property type="protein sequence ID" value="KFP71791.1"/>
    <property type="molecule type" value="Genomic_DNA"/>
</dbReference>
<dbReference type="SMART" id="SM00355">
    <property type="entry name" value="ZnF_C2H2"/>
    <property type="match status" value="1"/>
</dbReference>
<dbReference type="SUPFAM" id="SSF57667">
    <property type="entry name" value="beta-beta-alpha zinc fingers"/>
    <property type="match status" value="1"/>
</dbReference>
<dbReference type="Proteomes" id="UP000053537">
    <property type="component" value="Unassembled WGS sequence"/>
</dbReference>
<feature type="domain" description="C2H2-type" evidence="11">
    <location>
        <begin position="14"/>
        <end position="36"/>
    </location>
</feature>
<dbReference type="InterPro" id="IPR013087">
    <property type="entry name" value="Znf_C2H2_type"/>
</dbReference>
<organism evidence="12 13">
    <name type="scientific">Acanthisitta chloris</name>
    <name type="common">rifleman</name>
    <dbReference type="NCBI Taxonomy" id="57068"/>
    <lineage>
        <taxon>Eukaryota</taxon>
        <taxon>Metazoa</taxon>
        <taxon>Chordata</taxon>
        <taxon>Craniata</taxon>
        <taxon>Vertebrata</taxon>
        <taxon>Euteleostomi</taxon>
        <taxon>Archelosauria</taxon>
        <taxon>Archosauria</taxon>
        <taxon>Dinosauria</taxon>
        <taxon>Saurischia</taxon>
        <taxon>Theropoda</taxon>
        <taxon>Coelurosauria</taxon>
        <taxon>Aves</taxon>
        <taxon>Neognathae</taxon>
        <taxon>Neoaves</taxon>
        <taxon>Telluraves</taxon>
        <taxon>Australaves</taxon>
        <taxon>Passeriformes</taxon>
        <taxon>Acanthisittidae</taxon>
        <taxon>Acanthisitta</taxon>
    </lineage>
</organism>
<evidence type="ECO:0000259" key="11">
    <source>
        <dbReference type="PROSITE" id="PS50157"/>
    </source>
</evidence>
<dbReference type="GO" id="GO:0008270">
    <property type="term" value="F:zinc ion binding"/>
    <property type="evidence" value="ECO:0007669"/>
    <property type="project" value="UniProtKB-KW"/>
</dbReference>
<evidence type="ECO:0000256" key="8">
    <source>
        <dbReference type="ARBA" id="ARBA00023163"/>
    </source>
</evidence>
<keyword evidence="2" id="KW-0479">Metal-binding</keyword>
<proteinExistence type="predicted"/>
<feature type="non-terminal residue" evidence="12">
    <location>
        <position position="1"/>
    </location>
</feature>
<keyword evidence="3" id="KW-0677">Repeat</keyword>
<evidence type="ECO:0000256" key="6">
    <source>
        <dbReference type="ARBA" id="ARBA00023015"/>
    </source>
</evidence>
<dbReference type="GO" id="GO:0003677">
    <property type="term" value="F:DNA binding"/>
    <property type="evidence" value="ECO:0007669"/>
    <property type="project" value="UniProtKB-KW"/>
</dbReference>
<dbReference type="AlphaFoldDB" id="A0A091MF70"/>
<keyword evidence="4 10" id="KW-0863">Zinc-finger</keyword>
<name>A0A091MF70_9PASS</name>
<reference evidence="12 13" key="1">
    <citation type="submission" date="2014-04" db="EMBL/GenBank/DDBJ databases">
        <title>Genome evolution of avian class.</title>
        <authorList>
            <person name="Zhang G."/>
            <person name="Li C."/>
        </authorList>
    </citation>
    <scope>NUCLEOTIDE SEQUENCE [LARGE SCALE GENOMIC DNA]</scope>
    <source>
        <strain evidence="12">BGI_N310</strain>
    </source>
</reference>
<feature type="non-terminal residue" evidence="12">
    <location>
        <position position="36"/>
    </location>
</feature>
<dbReference type="GO" id="GO:0005634">
    <property type="term" value="C:nucleus"/>
    <property type="evidence" value="ECO:0007669"/>
    <property type="project" value="UniProtKB-SubCell"/>
</dbReference>
<dbReference type="PROSITE" id="PS00028">
    <property type="entry name" value="ZINC_FINGER_C2H2_1"/>
    <property type="match status" value="1"/>
</dbReference>
<keyword evidence="9" id="KW-0539">Nucleus</keyword>
<gene>
    <name evidence="12" type="ORF">N310_10698</name>
</gene>
<dbReference type="Pfam" id="PF00096">
    <property type="entry name" value="zf-C2H2"/>
    <property type="match status" value="1"/>
</dbReference>
<evidence type="ECO:0000256" key="3">
    <source>
        <dbReference type="ARBA" id="ARBA00022737"/>
    </source>
</evidence>
<keyword evidence="5" id="KW-0862">Zinc</keyword>
<evidence type="ECO:0000256" key="4">
    <source>
        <dbReference type="ARBA" id="ARBA00022771"/>
    </source>
</evidence>
<evidence type="ECO:0000256" key="5">
    <source>
        <dbReference type="ARBA" id="ARBA00022833"/>
    </source>
</evidence>
<dbReference type="FunFam" id="3.30.160.60:FF:000322">
    <property type="entry name" value="GDNF-inducible zinc finger protein 1"/>
    <property type="match status" value="1"/>
</dbReference>
<evidence type="ECO:0000313" key="12">
    <source>
        <dbReference type="EMBL" id="KFP71791.1"/>
    </source>
</evidence>
<evidence type="ECO:0000256" key="10">
    <source>
        <dbReference type="PROSITE-ProRule" id="PRU00042"/>
    </source>
</evidence>
<evidence type="ECO:0000313" key="13">
    <source>
        <dbReference type="Proteomes" id="UP000053537"/>
    </source>
</evidence>
<sequence>LAKHRRAHGAEKPFPCPRCGRRFGISSHLKRHLRSH</sequence>
<evidence type="ECO:0000256" key="7">
    <source>
        <dbReference type="ARBA" id="ARBA00023125"/>
    </source>
</evidence>
<evidence type="ECO:0000256" key="1">
    <source>
        <dbReference type="ARBA" id="ARBA00004123"/>
    </source>
</evidence>
<dbReference type="PROSITE" id="PS50157">
    <property type="entry name" value="ZINC_FINGER_C2H2_2"/>
    <property type="match status" value="1"/>
</dbReference>
<keyword evidence="6" id="KW-0805">Transcription regulation</keyword>